<evidence type="ECO:0000256" key="2">
    <source>
        <dbReference type="ARBA" id="ARBA00022679"/>
    </source>
</evidence>
<feature type="binding site" evidence="8">
    <location>
        <position position="99"/>
    </location>
    <ligand>
        <name>GTP</name>
        <dbReference type="ChEBI" id="CHEBI:37565"/>
    </ligand>
</feature>
<dbReference type="GO" id="GO:0005525">
    <property type="term" value="F:GTP binding"/>
    <property type="evidence" value="ECO:0007669"/>
    <property type="project" value="UniProtKB-UniRule"/>
</dbReference>
<dbReference type="EMBL" id="JANWOI010000001">
    <property type="protein sequence ID" value="MDA5192855.1"/>
    <property type="molecule type" value="Genomic_DNA"/>
</dbReference>
<reference evidence="10" key="2">
    <citation type="journal article" date="2023" name="Syst. Appl. Microbiol.">
        <title>Govania unica gen. nov., sp. nov., a rare biosphere bacterium that represents a novel family in the class Alphaproteobacteria.</title>
        <authorList>
            <person name="Vandamme P."/>
            <person name="Peeters C."/>
            <person name="Hettiarachchi A."/>
            <person name="Cnockaert M."/>
            <person name="Carlier A."/>
        </authorList>
    </citation>
    <scope>NUCLEOTIDE SEQUENCE</scope>
    <source>
        <strain evidence="10">LMG 31809</strain>
    </source>
</reference>
<accession>A0A9X3Z662</accession>
<dbReference type="GO" id="GO:0005737">
    <property type="term" value="C:cytoplasm"/>
    <property type="evidence" value="ECO:0007669"/>
    <property type="project" value="UniProtKB-SubCell"/>
</dbReference>
<comment type="function">
    <text evidence="8">Transfers a GMP moiety from GTP to Mo-molybdopterin (Mo-MPT) cofactor (Moco or molybdenum cofactor) to form Mo-molybdopterin guanine dinucleotide (Mo-MGD) cofactor.</text>
</comment>
<keyword evidence="11" id="KW-1185">Reference proteome</keyword>
<keyword evidence="7 8" id="KW-0501">Molybdenum cofactor biosynthesis</keyword>
<comment type="catalytic activity">
    <reaction evidence="8">
        <text>Mo-molybdopterin + GTP + H(+) = Mo-molybdopterin guanine dinucleotide + diphosphate</text>
        <dbReference type="Rhea" id="RHEA:34243"/>
        <dbReference type="ChEBI" id="CHEBI:15378"/>
        <dbReference type="ChEBI" id="CHEBI:33019"/>
        <dbReference type="ChEBI" id="CHEBI:37565"/>
        <dbReference type="ChEBI" id="CHEBI:71302"/>
        <dbReference type="ChEBI" id="CHEBI:71310"/>
        <dbReference type="EC" id="2.7.7.77"/>
    </reaction>
</comment>
<dbReference type="GO" id="GO:1902758">
    <property type="term" value="P:bis(molybdopterin guanine dinucleotide)molybdenum biosynthetic process"/>
    <property type="evidence" value="ECO:0007669"/>
    <property type="project" value="TreeGrafter"/>
</dbReference>
<dbReference type="Pfam" id="PF12804">
    <property type="entry name" value="NTP_transf_3"/>
    <property type="match status" value="1"/>
</dbReference>
<comment type="subcellular location">
    <subcellularLocation>
        <location evidence="8">Cytoplasm</location>
    </subcellularLocation>
</comment>
<evidence type="ECO:0000256" key="5">
    <source>
        <dbReference type="ARBA" id="ARBA00022842"/>
    </source>
</evidence>
<evidence type="ECO:0000313" key="10">
    <source>
        <dbReference type="EMBL" id="MDA5192855.1"/>
    </source>
</evidence>
<dbReference type="Gene3D" id="3.90.550.10">
    <property type="entry name" value="Spore Coat Polysaccharide Biosynthesis Protein SpsA, Chain A"/>
    <property type="match status" value="1"/>
</dbReference>
<gene>
    <name evidence="8 10" type="primary">mobA</name>
    <name evidence="10" type="ORF">NYP16_02635</name>
</gene>
<dbReference type="AlphaFoldDB" id="A0A9X3Z662"/>
<comment type="similarity">
    <text evidence="8">Belongs to the MobA family.</text>
</comment>
<sequence length="209" mass="22387">MKVLAIIFAGGQGRRMGGVDKALVTLGGYPLIRHVEDRLRPQVTRMIINANGDPSRFSGLVVADDPTSALDGPFRALETALRMFAPDEDATHLLHVPVDVPFLPDDLVARLAAEDAVAAFPVGKGQLHPVICLWSRKGAARAALRLKDYDGERFADFIQGTGGKAVGFDDQPDAFLNINSPEDLARATRLIPSLRGKASPSASPGSPRR</sequence>
<comment type="domain">
    <text evidence="8">The N-terminal domain determines nucleotide recognition and specific binding, while the C-terminal domain determines the specific binding to the target protein.</text>
</comment>
<dbReference type="CDD" id="cd02503">
    <property type="entry name" value="MobA"/>
    <property type="match status" value="1"/>
</dbReference>
<reference evidence="10" key="1">
    <citation type="submission" date="2022-08" db="EMBL/GenBank/DDBJ databases">
        <authorList>
            <person name="Vandamme P."/>
            <person name="Hettiarachchi A."/>
            <person name="Peeters C."/>
            <person name="Cnockaert M."/>
            <person name="Carlier A."/>
        </authorList>
    </citation>
    <scope>NUCLEOTIDE SEQUENCE</scope>
    <source>
        <strain evidence="10">LMG 31809</strain>
    </source>
</reference>
<dbReference type="PANTHER" id="PTHR19136">
    <property type="entry name" value="MOLYBDENUM COFACTOR GUANYLYLTRANSFERASE"/>
    <property type="match status" value="1"/>
</dbReference>
<evidence type="ECO:0000256" key="8">
    <source>
        <dbReference type="HAMAP-Rule" id="MF_00316"/>
    </source>
</evidence>
<feature type="binding site" evidence="8">
    <location>
        <position position="64"/>
    </location>
    <ligand>
        <name>GTP</name>
        <dbReference type="ChEBI" id="CHEBI:37565"/>
    </ligand>
</feature>
<dbReference type="InterPro" id="IPR029044">
    <property type="entry name" value="Nucleotide-diphossugar_trans"/>
</dbReference>
<evidence type="ECO:0000259" key="9">
    <source>
        <dbReference type="Pfam" id="PF12804"/>
    </source>
</evidence>
<dbReference type="SUPFAM" id="SSF53448">
    <property type="entry name" value="Nucleotide-diphospho-sugar transferases"/>
    <property type="match status" value="1"/>
</dbReference>
<dbReference type="InterPro" id="IPR025877">
    <property type="entry name" value="MobA-like_NTP_Trfase"/>
</dbReference>
<feature type="binding site" evidence="8">
    <location>
        <position position="49"/>
    </location>
    <ligand>
        <name>GTP</name>
        <dbReference type="ChEBI" id="CHEBI:37565"/>
    </ligand>
</feature>
<keyword evidence="10" id="KW-0548">Nucleotidyltransferase</keyword>
<organism evidence="10 11">
    <name type="scientific">Govanella unica</name>
    <dbReference type="NCBI Taxonomy" id="2975056"/>
    <lineage>
        <taxon>Bacteria</taxon>
        <taxon>Pseudomonadati</taxon>
        <taxon>Pseudomonadota</taxon>
        <taxon>Alphaproteobacteria</taxon>
        <taxon>Emcibacterales</taxon>
        <taxon>Govanellaceae</taxon>
        <taxon>Govanella</taxon>
    </lineage>
</organism>
<feature type="binding site" evidence="8">
    <location>
        <position position="99"/>
    </location>
    <ligand>
        <name>Mg(2+)</name>
        <dbReference type="ChEBI" id="CHEBI:18420"/>
    </ligand>
</feature>
<comment type="subunit">
    <text evidence="8">Monomer.</text>
</comment>
<dbReference type="GO" id="GO:0061603">
    <property type="term" value="F:molybdenum cofactor guanylyltransferase activity"/>
    <property type="evidence" value="ECO:0007669"/>
    <property type="project" value="UniProtKB-EC"/>
</dbReference>
<proteinExistence type="inferred from homology"/>
<name>A0A9X3Z662_9PROT</name>
<dbReference type="GO" id="GO:0046872">
    <property type="term" value="F:metal ion binding"/>
    <property type="evidence" value="ECO:0007669"/>
    <property type="project" value="UniProtKB-KW"/>
</dbReference>
<keyword evidence="5 8" id="KW-0460">Magnesium</keyword>
<feature type="domain" description="MobA-like NTP transferase" evidence="9">
    <location>
        <begin position="5"/>
        <end position="152"/>
    </location>
</feature>
<evidence type="ECO:0000256" key="4">
    <source>
        <dbReference type="ARBA" id="ARBA00022741"/>
    </source>
</evidence>
<evidence type="ECO:0000256" key="7">
    <source>
        <dbReference type="ARBA" id="ARBA00023150"/>
    </source>
</evidence>
<comment type="cofactor">
    <cofactor evidence="8">
        <name>Mg(2+)</name>
        <dbReference type="ChEBI" id="CHEBI:18420"/>
    </cofactor>
</comment>
<keyword evidence="3 8" id="KW-0479">Metal-binding</keyword>
<keyword evidence="4 8" id="KW-0547">Nucleotide-binding</keyword>
<dbReference type="EC" id="2.7.7.77" evidence="8"/>
<evidence type="ECO:0000256" key="3">
    <source>
        <dbReference type="ARBA" id="ARBA00022723"/>
    </source>
</evidence>
<keyword evidence="6 8" id="KW-0342">GTP-binding</keyword>
<protein>
    <recommendedName>
        <fullName evidence="8">Molybdenum cofactor guanylyltransferase</fullName>
        <shortName evidence="8">MoCo guanylyltransferase</shortName>
        <ecNumber evidence="8">2.7.7.77</ecNumber>
    </recommendedName>
    <alternativeName>
        <fullName evidence="8">GTP:molybdopterin guanylyltransferase</fullName>
    </alternativeName>
    <alternativeName>
        <fullName evidence="8">Mo-MPT guanylyltransferase</fullName>
    </alternativeName>
    <alternativeName>
        <fullName evidence="8">Molybdopterin guanylyltransferase</fullName>
    </alternativeName>
    <alternativeName>
        <fullName evidence="8">Molybdopterin-guanine dinucleotide synthase</fullName>
        <shortName evidence="8">MGD synthase</shortName>
    </alternativeName>
</protein>
<dbReference type="NCBIfam" id="TIGR02665">
    <property type="entry name" value="molyb_mobA"/>
    <property type="match status" value="1"/>
</dbReference>
<keyword evidence="1 8" id="KW-0963">Cytoplasm</keyword>
<dbReference type="InterPro" id="IPR013482">
    <property type="entry name" value="Molybde_CF_guanTrfase"/>
</dbReference>
<dbReference type="PANTHER" id="PTHR19136:SF81">
    <property type="entry name" value="MOLYBDENUM COFACTOR GUANYLYLTRANSFERASE"/>
    <property type="match status" value="1"/>
</dbReference>
<evidence type="ECO:0000313" key="11">
    <source>
        <dbReference type="Proteomes" id="UP001141619"/>
    </source>
</evidence>
<feature type="binding site" evidence="8">
    <location>
        <position position="21"/>
    </location>
    <ligand>
        <name>GTP</name>
        <dbReference type="ChEBI" id="CHEBI:37565"/>
    </ligand>
</feature>
<dbReference type="HAMAP" id="MF_00316">
    <property type="entry name" value="MobA"/>
    <property type="match status" value="1"/>
</dbReference>
<dbReference type="Proteomes" id="UP001141619">
    <property type="component" value="Unassembled WGS sequence"/>
</dbReference>
<keyword evidence="2 8" id="KW-0808">Transferase</keyword>
<evidence type="ECO:0000256" key="1">
    <source>
        <dbReference type="ARBA" id="ARBA00022490"/>
    </source>
</evidence>
<dbReference type="RefSeq" id="WP_274942556.1">
    <property type="nucleotide sequence ID" value="NZ_JANWOI010000001.1"/>
</dbReference>
<feature type="binding site" evidence="8">
    <location>
        <begin position="8"/>
        <end position="10"/>
    </location>
    <ligand>
        <name>GTP</name>
        <dbReference type="ChEBI" id="CHEBI:37565"/>
    </ligand>
</feature>
<evidence type="ECO:0000256" key="6">
    <source>
        <dbReference type="ARBA" id="ARBA00023134"/>
    </source>
</evidence>
<comment type="caution">
    <text evidence="10">The sequence shown here is derived from an EMBL/GenBank/DDBJ whole genome shotgun (WGS) entry which is preliminary data.</text>
</comment>